<dbReference type="AlphaFoldDB" id="A0A166CKD7"/>
<protein>
    <submittedName>
        <fullName evidence="2">Uncharacterized protein</fullName>
    </submittedName>
</protein>
<dbReference type="Proteomes" id="UP000077755">
    <property type="component" value="Chromosome 2"/>
</dbReference>
<reference evidence="2" key="1">
    <citation type="journal article" date="2016" name="Nat. Genet.">
        <title>A high-quality carrot genome assembly provides new insights into carotenoid accumulation and asterid genome evolution.</title>
        <authorList>
            <person name="Iorizzo M."/>
            <person name="Ellison S."/>
            <person name="Senalik D."/>
            <person name="Zeng P."/>
            <person name="Satapoomin P."/>
            <person name="Huang J."/>
            <person name="Bowman M."/>
            <person name="Iovene M."/>
            <person name="Sanseverino W."/>
            <person name="Cavagnaro P."/>
            <person name="Yildiz M."/>
            <person name="Macko-Podgorni A."/>
            <person name="Moranska E."/>
            <person name="Grzebelus E."/>
            <person name="Grzebelus D."/>
            <person name="Ashrafi H."/>
            <person name="Zheng Z."/>
            <person name="Cheng S."/>
            <person name="Spooner D."/>
            <person name="Van Deynze A."/>
            <person name="Simon P."/>
        </authorList>
    </citation>
    <scope>NUCLEOTIDE SEQUENCE</scope>
    <source>
        <tissue evidence="2">Leaf</tissue>
    </source>
</reference>
<dbReference type="Gramene" id="KZN04011">
    <property type="protein sequence ID" value="KZN04011"/>
    <property type="gene ID" value="DCAR_004809"/>
</dbReference>
<gene>
    <name evidence="2" type="ORF">DCAR_0205365</name>
</gene>
<dbReference type="EMBL" id="CP093344">
    <property type="protein sequence ID" value="WOG86164.1"/>
    <property type="molecule type" value="Genomic_DNA"/>
</dbReference>
<evidence type="ECO:0000256" key="1">
    <source>
        <dbReference type="SAM" id="MobiDB-lite"/>
    </source>
</evidence>
<sequence length="60" mass="6577">MGLDYSSKQGYGNSESESESYSEEGAVVPPGRNPRLREVTFKKNKSNKKNTNPDPGSLTI</sequence>
<name>A0A166CKD7_DAUCS</name>
<evidence type="ECO:0000313" key="3">
    <source>
        <dbReference type="Proteomes" id="UP000077755"/>
    </source>
</evidence>
<reference evidence="2" key="2">
    <citation type="submission" date="2022-03" db="EMBL/GenBank/DDBJ databases">
        <title>Draft title - Genomic analysis of global carrot germplasm unveils the trajectory of domestication and the origin of high carotenoid orange carrot.</title>
        <authorList>
            <person name="Iorizzo M."/>
            <person name="Ellison S."/>
            <person name="Senalik D."/>
            <person name="Macko-Podgorni A."/>
            <person name="Grzebelus D."/>
            <person name="Bostan H."/>
            <person name="Rolling W."/>
            <person name="Curaba J."/>
            <person name="Simon P."/>
        </authorList>
    </citation>
    <scope>NUCLEOTIDE SEQUENCE</scope>
    <source>
        <tissue evidence="2">Leaf</tissue>
    </source>
</reference>
<accession>A0A166CKD7</accession>
<keyword evidence="3" id="KW-1185">Reference proteome</keyword>
<proteinExistence type="predicted"/>
<evidence type="ECO:0000313" key="2">
    <source>
        <dbReference type="EMBL" id="WOG86164.1"/>
    </source>
</evidence>
<feature type="compositionally biased region" description="Polar residues" evidence="1">
    <location>
        <begin position="1"/>
        <end position="13"/>
    </location>
</feature>
<organism evidence="2 3">
    <name type="scientific">Daucus carota subsp. sativus</name>
    <name type="common">Carrot</name>
    <dbReference type="NCBI Taxonomy" id="79200"/>
    <lineage>
        <taxon>Eukaryota</taxon>
        <taxon>Viridiplantae</taxon>
        <taxon>Streptophyta</taxon>
        <taxon>Embryophyta</taxon>
        <taxon>Tracheophyta</taxon>
        <taxon>Spermatophyta</taxon>
        <taxon>Magnoliopsida</taxon>
        <taxon>eudicotyledons</taxon>
        <taxon>Gunneridae</taxon>
        <taxon>Pentapetalae</taxon>
        <taxon>asterids</taxon>
        <taxon>campanulids</taxon>
        <taxon>Apiales</taxon>
        <taxon>Apiaceae</taxon>
        <taxon>Apioideae</taxon>
        <taxon>Scandiceae</taxon>
        <taxon>Daucinae</taxon>
        <taxon>Daucus</taxon>
        <taxon>Daucus sect. Daucus</taxon>
    </lineage>
</organism>
<feature type="region of interest" description="Disordered" evidence="1">
    <location>
        <begin position="1"/>
        <end position="60"/>
    </location>
</feature>